<organism evidence="2 3">
    <name type="scientific">Hyaloscypha variabilis (strain UAMH 11265 / GT02V1 / F)</name>
    <name type="common">Meliniomyces variabilis</name>
    <dbReference type="NCBI Taxonomy" id="1149755"/>
    <lineage>
        <taxon>Eukaryota</taxon>
        <taxon>Fungi</taxon>
        <taxon>Dikarya</taxon>
        <taxon>Ascomycota</taxon>
        <taxon>Pezizomycotina</taxon>
        <taxon>Leotiomycetes</taxon>
        <taxon>Helotiales</taxon>
        <taxon>Hyaloscyphaceae</taxon>
        <taxon>Hyaloscypha</taxon>
        <taxon>Hyaloscypha variabilis</taxon>
    </lineage>
</organism>
<sequence>MFEEADADVLLLYDCCHSAATRASLLSQGNRGVTEVIAACGYEAVAPEVGEHSFSSALIEVLAAASKGAPPAPFSVAELHTRILTRLKCWTPSFVKDGKGKYKEDSAGRLEYERQPRRTPIYSFLCETEPRRSIVLAPLQDTSPSTAISGPSDGSLQQACNNLTQSTFSQHSGSDDRAKKRKRPADEEIEYPQVLLAIRLDKHELDLEAWKECLLRQLPAEAKEIKIEGIFSSFSTLLLLRLPVAVWDLLPANLAYSFIAFVTSENKAVSVIATDSSASSSVGAETQTTREVEPEQTNDLPNAHSDSPLLSAFIHQEAIRNPPSASYNLGSTPKILDSGTPSGGLANDKRFIIAIDFGTTFSSVSFLALPRDTRINDEPNAHNYLDEIKTIVNYPHGQTFAYLASRKEVPTEVWYAKKAYLDETLLEATNRPSYIIAIDDLGGDQKHNKNQDSDEDVDMEIDEDTDDVENKDTLWGYEVQTELRFPDTNRNQNRRMSRFKLLLDESNLTKKVRVDLKPNLKELKRKKIIKIKEDVIADYLKYLLSHVKNELNRDYGFSKTCPVEFVLCVPSTWTPKAGRIMQKSLEIAIRESGFGNLENDSIDNLFIVSEPEAAAAYLLASTTAFSPEEVFVVLDAGGGTVDTTTYIVHKTYPLRLKAAGFEAGGDLCGSSYLDEAFREHLRARLGGEDYLEVNGLTIESIIDSQVIAFENELKRSIDVVASNIPTQVVFIPGLRANQHREKRFLKNRLKIEHADLAEIFFPILERVAVLMRVQLQVAKEKGLNVKGMFLTGGFANSPSLRSYLTRELAVMRNYNGDKINMTIPQTGAETSVSSGALLRSLNKKGGPRRITRSSYGFLYTEEWEPDVYPAHRGIQPFSDPFDDRKYLKNTILWLIKKGEEIPNRNEYSIPVFYTFDAEEDTHFKCQEFLCVSDENTESHYQINHEKNRGATVIGVIETDMTFLKERNIIQPVESEEGVRAKRYYKIEYELVMIVNGRNMTWEVRYPFGGEGQVRGQLSIAAAFSPGTS</sequence>
<dbReference type="EMBL" id="KZ613940">
    <property type="protein sequence ID" value="PMD44863.1"/>
    <property type="molecule type" value="Genomic_DNA"/>
</dbReference>
<dbReference type="SUPFAM" id="SSF53067">
    <property type="entry name" value="Actin-like ATPase domain"/>
    <property type="match status" value="2"/>
</dbReference>
<dbReference type="Gene3D" id="3.30.420.40">
    <property type="match status" value="2"/>
</dbReference>
<evidence type="ECO:0000256" key="1">
    <source>
        <dbReference type="SAM" id="MobiDB-lite"/>
    </source>
</evidence>
<keyword evidence="3" id="KW-1185">Reference proteome</keyword>
<evidence type="ECO:0000313" key="2">
    <source>
        <dbReference type="EMBL" id="PMD44863.1"/>
    </source>
</evidence>
<proteinExistence type="predicted"/>
<protein>
    <recommendedName>
        <fullName evidence="4">Actin-like ATPase domain-containing protein</fullName>
    </recommendedName>
</protein>
<gene>
    <name evidence="2" type="ORF">L207DRAFT_240865</name>
</gene>
<reference evidence="2 3" key="1">
    <citation type="submission" date="2016-04" db="EMBL/GenBank/DDBJ databases">
        <title>A degradative enzymes factory behind the ericoid mycorrhizal symbiosis.</title>
        <authorList>
            <consortium name="DOE Joint Genome Institute"/>
            <person name="Martino E."/>
            <person name="Morin E."/>
            <person name="Grelet G."/>
            <person name="Kuo A."/>
            <person name="Kohler A."/>
            <person name="Daghino S."/>
            <person name="Barry K."/>
            <person name="Choi C."/>
            <person name="Cichocki N."/>
            <person name="Clum A."/>
            <person name="Copeland A."/>
            <person name="Hainaut M."/>
            <person name="Haridas S."/>
            <person name="Labutti K."/>
            <person name="Lindquist E."/>
            <person name="Lipzen A."/>
            <person name="Khouja H.-R."/>
            <person name="Murat C."/>
            <person name="Ohm R."/>
            <person name="Olson A."/>
            <person name="Spatafora J."/>
            <person name="Veneault-Fourrey C."/>
            <person name="Henrissat B."/>
            <person name="Grigoriev I."/>
            <person name="Martin F."/>
            <person name="Perotto S."/>
        </authorList>
    </citation>
    <scope>NUCLEOTIDE SEQUENCE [LARGE SCALE GENOMIC DNA]</scope>
    <source>
        <strain evidence="2 3">F</strain>
    </source>
</reference>
<evidence type="ECO:0000313" key="3">
    <source>
        <dbReference type="Proteomes" id="UP000235786"/>
    </source>
</evidence>
<feature type="region of interest" description="Disordered" evidence="1">
    <location>
        <begin position="280"/>
        <end position="302"/>
    </location>
</feature>
<dbReference type="Gene3D" id="3.90.640.10">
    <property type="entry name" value="Actin, Chain A, domain 4"/>
    <property type="match status" value="1"/>
</dbReference>
<dbReference type="Proteomes" id="UP000235786">
    <property type="component" value="Unassembled WGS sequence"/>
</dbReference>
<evidence type="ECO:0008006" key="4">
    <source>
        <dbReference type="Google" id="ProtNLM"/>
    </source>
</evidence>
<dbReference type="InterPro" id="IPR043129">
    <property type="entry name" value="ATPase_NBD"/>
</dbReference>
<dbReference type="AlphaFoldDB" id="A0A2J6S267"/>
<accession>A0A2J6S267</accession>
<dbReference type="OrthoDB" id="2963168at2759"/>
<dbReference type="CDD" id="cd10170">
    <property type="entry name" value="ASKHA_NBD_HSP70"/>
    <property type="match status" value="1"/>
</dbReference>
<dbReference type="STRING" id="1149755.A0A2J6S267"/>
<dbReference type="PANTHER" id="PTHR42749:SF8">
    <property type="entry name" value="HSP70 FAMILY PROTEIN (AFU_ORTHOLOGUE AFUA_3G13740)"/>
    <property type="match status" value="1"/>
</dbReference>
<name>A0A2J6S267_HYAVF</name>
<dbReference type="PANTHER" id="PTHR42749">
    <property type="entry name" value="CELL SHAPE-DETERMINING PROTEIN MREB"/>
    <property type="match status" value="1"/>
</dbReference>
<feature type="region of interest" description="Disordered" evidence="1">
    <location>
        <begin position="166"/>
        <end position="185"/>
    </location>
</feature>